<organism evidence="1 2">
    <name type="scientific">Paenibacillus ferrarius</name>
    <dbReference type="NCBI Taxonomy" id="1469647"/>
    <lineage>
        <taxon>Bacteria</taxon>
        <taxon>Bacillati</taxon>
        <taxon>Bacillota</taxon>
        <taxon>Bacilli</taxon>
        <taxon>Bacillales</taxon>
        <taxon>Paenibacillaceae</taxon>
        <taxon>Paenibacillus</taxon>
    </lineage>
</organism>
<dbReference type="EMBL" id="MBTG01000001">
    <property type="protein sequence ID" value="OPH61724.1"/>
    <property type="molecule type" value="Genomic_DNA"/>
</dbReference>
<dbReference type="STRING" id="1469647.BC351_00335"/>
<dbReference type="OrthoDB" id="2616641at2"/>
<reference evidence="2" key="1">
    <citation type="submission" date="2016-07" db="EMBL/GenBank/DDBJ databases">
        <authorList>
            <person name="Florea S."/>
            <person name="Webb J.S."/>
            <person name="Jaromczyk J."/>
            <person name="Schardl C.L."/>
        </authorList>
    </citation>
    <scope>NUCLEOTIDE SEQUENCE [LARGE SCALE GENOMIC DNA]</scope>
    <source>
        <strain evidence="2">CY1</strain>
    </source>
</reference>
<sequence length="169" mass="17808">MSAYVTLNKMAGNQLDTCVISVQNTVDMDNGSLVVLGGVLAGNPDIRVVAAPVDVTKDEVVLVQSPEIIEVNGLRVPLTDVTLFTNAKNRPARAYRLKVGDTFTITDDGIAGTTVLNKYVVPVNASMKPAVAADLTGLTRIAFQVIQKLTVSVGSARVAATQLEVVKQA</sequence>
<keyword evidence="2" id="KW-1185">Reference proteome</keyword>
<gene>
    <name evidence="1" type="ORF">BC351_00335</name>
</gene>
<evidence type="ECO:0000313" key="1">
    <source>
        <dbReference type="EMBL" id="OPH61724.1"/>
    </source>
</evidence>
<accession>A0A1V4HS08</accession>
<protein>
    <submittedName>
        <fullName evidence="1">Uncharacterized protein</fullName>
    </submittedName>
</protein>
<dbReference type="Proteomes" id="UP000190626">
    <property type="component" value="Unassembled WGS sequence"/>
</dbReference>
<name>A0A1V4HS08_9BACL</name>
<dbReference type="AlphaFoldDB" id="A0A1V4HS08"/>
<proteinExistence type="predicted"/>
<dbReference type="RefSeq" id="WP_079408721.1">
    <property type="nucleotide sequence ID" value="NZ_MBTG01000001.1"/>
</dbReference>
<evidence type="ECO:0000313" key="2">
    <source>
        <dbReference type="Proteomes" id="UP000190626"/>
    </source>
</evidence>
<comment type="caution">
    <text evidence="1">The sequence shown here is derived from an EMBL/GenBank/DDBJ whole genome shotgun (WGS) entry which is preliminary data.</text>
</comment>